<dbReference type="Gene3D" id="3.60.10.10">
    <property type="entry name" value="Endonuclease/exonuclease/phosphatase"/>
    <property type="match status" value="1"/>
</dbReference>
<organism evidence="2 3">
    <name type="scientific">Prorocentrum cordatum</name>
    <dbReference type="NCBI Taxonomy" id="2364126"/>
    <lineage>
        <taxon>Eukaryota</taxon>
        <taxon>Sar</taxon>
        <taxon>Alveolata</taxon>
        <taxon>Dinophyceae</taxon>
        <taxon>Prorocentrales</taxon>
        <taxon>Prorocentraceae</taxon>
        <taxon>Prorocentrum</taxon>
    </lineage>
</organism>
<feature type="region of interest" description="Disordered" evidence="1">
    <location>
        <begin position="307"/>
        <end position="338"/>
    </location>
</feature>
<feature type="compositionally biased region" description="Gly residues" evidence="1">
    <location>
        <begin position="2113"/>
        <end position="2123"/>
    </location>
</feature>
<gene>
    <name evidence="2" type="ORF">PCOR1329_LOCUS33971</name>
</gene>
<keyword evidence="3" id="KW-1185">Reference proteome</keyword>
<dbReference type="Proteomes" id="UP001189429">
    <property type="component" value="Unassembled WGS sequence"/>
</dbReference>
<reference evidence="2" key="1">
    <citation type="submission" date="2023-10" db="EMBL/GenBank/DDBJ databases">
        <authorList>
            <person name="Chen Y."/>
            <person name="Shah S."/>
            <person name="Dougan E. K."/>
            <person name="Thang M."/>
            <person name="Chan C."/>
        </authorList>
    </citation>
    <scope>NUCLEOTIDE SEQUENCE [LARGE SCALE GENOMIC DNA]</scope>
</reference>
<comment type="caution">
    <text evidence="2">The sequence shown here is derived from an EMBL/GenBank/DDBJ whole genome shotgun (WGS) entry which is preliminary data.</text>
</comment>
<name>A0ABN9SZF8_9DINO</name>
<dbReference type="InterPro" id="IPR036691">
    <property type="entry name" value="Endo/exonu/phosph_ase_sf"/>
</dbReference>
<protein>
    <submittedName>
        <fullName evidence="2">Uncharacterized protein</fullName>
    </submittedName>
</protein>
<evidence type="ECO:0000313" key="2">
    <source>
        <dbReference type="EMBL" id="CAK0837890.1"/>
    </source>
</evidence>
<dbReference type="SUPFAM" id="SSF56219">
    <property type="entry name" value="DNase I-like"/>
    <property type="match status" value="1"/>
</dbReference>
<accession>A0ABN9SZF8</accession>
<sequence>MTDDSFDWEACYSTLYEADEQAAQELGGFDFWGADRQGQEGQGRAAEVPPAGGGRWPSRSGDASGRQGGLTNHSWGEPPWEDECEPAERRLWQHRLPQMPSQGGQAARSPAPGWMAACEAAEAAGAPGGAALARARAGALLASGAGAALGCGVDGRLQIPAGLQGVFGLQGYGPMMSDWVDQARTPDWQPHVSAPGHGLQDAPGGGLSGDADSQTLPGLMGVFGHQGYGPRMSDLVGQEGSPDWQPRVSASGHGPGGEAEGFSPSTSQPLPHKDSEFVAQQSIGDQVFGEFGSPACQEACSLRDPASGGDAACTARPARSSSPPLAPPPQPREGAALPRVPGATASACAAHLERLLAGKPKPMAKAGCCLATVNASSWGPLGEYLLRADGNPTLAIAVQEHHRLAKDLATQQRASKDAGWHGAWSAANPSSTSTSGSVGGVAVLAPTVVSVTAPLGRDPPVLVPGRPVAGHVRAGPAGGVVVLSIYLRDGEGLSGSNLDIIWQLVQYLGRLGAEGHHWAVMGDWNMEADVLDFGWIGKLRAQVRQASGQSCRQGGGSNIDYFVVSKSLIPFTGEAPILDVGAHTWPHWPVRSTLGQVHAQAVQQVIDEPKPLPREAAKPGCARPPWRWGAFARCVNAVTDQQGLRIIWDMLLEGIETEILNRRDLVGDARRTFADRGAKGGWASELLKKQAYLAKMFGALKDHPVEEATKPAAARTKCMGAIAKALVHLRHFLESLHGQGRVLQAAEQRQRKQAKEDEARWKEWVDGAFLGGAGAAHAASKAPVLQGVLPAHPSEEAQALVAREVHAVRDVVRSFSWRTGVGQSGMPPRALEDLSDDALLAMIAVFHKCEGLLAWPSSRLINTMVRPPKPDGGCRLIGLMPTLVRVWSRARRLVTKARELDNPSELVWGTGPGRASSDSAYELNLAEEQAKLGGWDSAQAALGLWKAYEVVAPEAQLAEARALGFPMRLIWMLLSTYRQPRVLAAFGTTSDPFVARQGNIAGCGHANSLLMVLTLRALRKAHALAPSVTPRGLVDDATLDWSGSKEADDDSLVTAPSSFSADMVELKLVMQPQKSGSLASSRRRAKLLAPHMLRRGLTEKFWVRNLGHELHGRKVIRTQEKRRLQALAERRGRMAMLRRAAGRRAAALVATGLSPSAGHGAGVSGLADKPLAQLRTLAAATAGAKAGCGTAAVTVLQRRVDFDPICAATAPLVRRLASRIWEGRCSLAGLEATWQVLAAEVRAGSLSWASVQGPLGATWLSLARIGWDMAAVWALQTDQGEDALVEGIQRWQRRRLVAHLPGSGGEVLWLRAARAIARRPLHHGLALCPRLRYAHGFATTELCQACGQDKDTLMHGWCACPEVMQPRDEELELEEPFRKPIVTMHEQMAEVAWPAAVYTDGSGRASQVPEARRCGWAAVALRPDGMPLKAPYGPLPGPRQTVGRAERQACLAPLSQAGEVQLIVSDLQSLVTEGNLWSPTAQAASARHASMWRQLHAAAEARGSPPPRFRRAPAHRTLEQALEEGIRPMDWLGNCWADFFANLGAAETRLPNNAVEALKAELQRALDTATHLGWAAARVCQLDPWRSLGDDGKLQRRAELKCPAPPKLSLTRHEYQAISARGVQCLHCGREARTEKARSLLDCRPCQPSALGRPRAARSREVGGAQLLASSAMVDAGPQVGQAFGPTEGGATGSEFERKVQHLLAAAKGDSAGGGGGSCGARSARAVAEATCQPFGPAPAAGNDLLAIDAWERAGPLEAALRTLASSWITDLLDQSLAYASRMEECVDYVYRLLGEDAFRGFFAHTTTPESRNAERLRKATEFCERGWRDGSPYREARIYEALQLEGGLRDARVQPPRGYHCAARAYLSDRGNARHAGGRQGHLHCHWWPPEALPGPNSLPSAGGGDHGFAGCWVFDLRDPDGAGAAWLAWAAQYALEWLARPGDAAEREEAIQRAGSIGLRALAHVLVRQAWTMEAAVRRAAVGHLMDLSTLEEWMHVAALQWATVGEIMCTIRDIVGEAAANLPAPPGFAGPIPGLCPAGVRGPSRSAGLPRPEGLSVLGGYLAVRQPWRNPQYPSLQQRGLDASDDDDVVPHPNAASSGLPPPPLAAAAGSGGQPPGLGVGNRRRWQVEAAAQGSDSSEGPSLGGDPAAQAAIHGMLPRRLMDAGDAGGDGAAAGPALWKLDGAAGDADGNAAERSRSPQRGAPGRQPRGEEAKPEAQLGHALRTVGGYDFCRKCGAFARIEGADRAKGLKAGCTGRLPPGPQATAGQKKKRQYLTRLLGAKDPIHGQAASARVLRLVRCRPLAALLAGGRAAARPLGAGAAARAAGGPRLLAAR</sequence>
<dbReference type="EMBL" id="CAUYUJ010014183">
    <property type="protein sequence ID" value="CAK0837890.1"/>
    <property type="molecule type" value="Genomic_DNA"/>
</dbReference>
<feature type="region of interest" description="Disordered" evidence="1">
    <location>
        <begin position="2186"/>
        <end position="2221"/>
    </location>
</feature>
<feature type="region of interest" description="Disordered" evidence="1">
    <location>
        <begin position="186"/>
        <end position="216"/>
    </location>
</feature>
<feature type="region of interest" description="Disordered" evidence="1">
    <location>
        <begin position="230"/>
        <end position="272"/>
    </location>
</feature>
<feature type="non-terminal residue" evidence="2">
    <location>
        <position position="2338"/>
    </location>
</feature>
<dbReference type="InterPro" id="IPR036397">
    <property type="entry name" value="RNaseH_sf"/>
</dbReference>
<evidence type="ECO:0000313" key="3">
    <source>
        <dbReference type="Proteomes" id="UP001189429"/>
    </source>
</evidence>
<feature type="region of interest" description="Disordered" evidence="1">
    <location>
        <begin position="2075"/>
        <end position="2152"/>
    </location>
</feature>
<feature type="region of interest" description="Disordered" evidence="1">
    <location>
        <begin position="32"/>
        <end position="82"/>
    </location>
</feature>
<dbReference type="Gene3D" id="3.30.420.10">
    <property type="entry name" value="Ribonuclease H-like superfamily/Ribonuclease H"/>
    <property type="match status" value="1"/>
</dbReference>
<proteinExistence type="predicted"/>
<evidence type="ECO:0000256" key="1">
    <source>
        <dbReference type="SAM" id="MobiDB-lite"/>
    </source>
</evidence>